<dbReference type="Gene3D" id="3.40.50.300">
    <property type="entry name" value="P-loop containing nucleotide triphosphate hydrolases"/>
    <property type="match status" value="4"/>
</dbReference>
<dbReference type="PANTHER" id="PTHR22683">
    <property type="entry name" value="SPORULATION PROTEIN RELATED"/>
    <property type="match status" value="1"/>
</dbReference>
<feature type="binding site" evidence="3">
    <location>
        <begin position="675"/>
        <end position="682"/>
    </location>
    <ligand>
        <name>ATP</name>
        <dbReference type="ChEBI" id="CHEBI:30616"/>
    </ligand>
</feature>
<proteinExistence type="predicted"/>
<evidence type="ECO:0000256" key="5">
    <source>
        <dbReference type="SAM" id="MobiDB-lite"/>
    </source>
</evidence>
<dbReference type="CDD" id="cd01127">
    <property type="entry name" value="TrwB_TraG_TraD_VirD4"/>
    <property type="match status" value="1"/>
</dbReference>
<keyword evidence="6" id="KW-0812">Transmembrane</keyword>
<feature type="region of interest" description="Disordered" evidence="5">
    <location>
        <begin position="211"/>
        <end position="233"/>
    </location>
</feature>
<name>A0ABV3IV99_9ACTN</name>
<evidence type="ECO:0000256" key="3">
    <source>
        <dbReference type="PROSITE-ProRule" id="PRU00289"/>
    </source>
</evidence>
<evidence type="ECO:0000313" key="8">
    <source>
        <dbReference type="EMBL" id="MEV4924394.1"/>
    </source>
</evidence>
<comment type="caution">
    <text evidence="8">The sequence shown here is derived from an EMBL/GenBank/DDBJ whole genome shotgun (WGS) entry which is preliminary data.</text>
</comment>
<evidence type="ECO:0000259" key="7">
    <source>
        <dbReference type="PROSITE" id="PS50901"/>
    </source>
</evidence>
<dbReference type="Pfam" id="PF01580">
    <property type="entry name" value="FtsK_SpoIIIE"/>
    <property type="match status" value="2"/>
</dbReference>
<feature type="transmembrane region" description="Helical" evidence="6">
    <location>
        <begin position="250"/>
        <end position="268"/>
    </location>
</feature>
<dbReference type="InterPro" id="IPR002543">
    <property type="entry name" value="FtsK_dom"/>
</dbReference>
<keyword evidence="6" id="KW-0472">Membrane</keyword>
<dbReference type="Proteomes" id="UP001552479">
    <property type="component" value="Unassembled WGS sequence"/>
</dbReference>
<evidence type="ECO:0000313" key="9">
    <source>
        <dbReference type="Proteomes" id="UP001552479"/>
    </source>
</evidence>
<keyword evidence="4" id="KW-0175">Coiled coil</keyword>
<keyword evidence="6" id="KW-1133">Transmembrane helix</keyword>
<feature type="domain" description="FtsK" evidence="7">
    <location>
        <begin position="657"/>
        <end position="849"/>
    </location>
</feature>
<dbReference type="PROSITE" id="PS50901">
    <property type="entry name" value="FTSK"/>
    <property type="match status" value="2"/>
</dbReference>
<dbReference type="InterPro" id="IPR003593">
    <property type="entry name" value="AAA+_ATPase"/>
</dbReference>
<evidence type="ECO:0000256" key="4">
    <source>
        <dbReference type="SAM" id="Coils"/>
    </source>
</evidence>
<organism evidence="8 9">
    <name type="scientific">Streptomyces roseoverticillatus</name>
    <dbReference type="NCBI Taxonomy" id="66429"/>
    <lineage>
        <taxon>Bacteria</taxon>
        <taxon>Bacillati</taxon>
        <taxon>Actinomycetota</taxon>
        <taxon>Actinomycetes</taxon>
        <taxon>Kitasatosporales</taxon>
        <taxon>Streptomycetaceae</taxon>
        <taxon>Streptomyces</taxon>
    </lineage>
</organism>
<evidence type="ECO:0000256" key="1">
    <source>
        <dbReference type="ARBA" id="ARBA00022741"/>
    </source>
</evidence>
<dbReference type="Gene3D" id="2.60.200.20">
    <property type="match status" value="1"/>
</dbReference>
<dbReference type="EMBL" id="JBFASG010000014">
    <property type="protein sequence ID" value="MEV4924394.1"/>
    <property type="molecule type" value="Genomic_DNA"/>
</dbReference>
<dbReference type="CDD" id="cd00060">
    <property type="entry name" value="FHA"/>
    <property type="match status" value="1"/>
</dbReference>
<protein>
    <submittedName>
        <fullName evidence="8">FtsK/SpoIIIE domain-containing protein</fullName>
    </submittedName>
</protein>
<dbReference type="InterPro" id="IPR050206">
    <property type="entry name" value="FtsK/SpoIIIE/SftA"/>
</dbReference>
<sequence length="1481" mass="156499">MRVLVTAVREGAEPQDVMVDVDDAATVADVAEALAATRGPGPGSGAGVVVPLPGPFGKPAPARSAPALWADGVRCDPHAPAAGFLRDGMRITVDDAVGPFLRTGEPVGSLELRVAGGPGAGRVIRLGAGALTVGSDPTCGLAVADPQLPPLAFRVTVDVAGNATVVPPEGMLTVLGDKPVAGGQPWQPGALLKAGDSLFVLDRTGEPDAHLAPTGEGGLAYNRPPRLSPLRPRPRIAVPGEPSRGERARLHLIASVFPLFFGLGMYFFTKQVYTLLFCLMSPLMMLGQWLSELREGRKKHRKSMKQYKKEKAAYEAQLAALCAEDQRARRNACPDPAEILLFATGPRRRLWERRNTDPDAMQLRLGVSDLPADIEILPAQGGLYGDERPAPPVLPDAPATLPYAELGVVGIAGDRVRTTATARWLAVQAAALHSPRDLSLVLLSATPEAATAWSWAHWLPHTAPQQGQDCVALLGTDAETIARRVNELLNELERRKATAERAHMGTSLRPDPFVLVVLDGARLLRRVPGVPQLLQEGPRHGIFALCLDEDERLLPEECRAAVCWSPGPGARAAVRGSGLESLGEVLVDQVGADWCELVARSLAPVRDVSRDDADSALPTAARLLTLLGIPDPAGTDIERIWRAGGATTAAPIGIAADGPFVLDIRRDGPHALVAGTTGAGKSELLQTLIASLAVANRPDALNFVLIDYKGGSAFMDCARLPHTVGMVSDLDAHLTERALASLAAELKRREEILFDTGTKDIEDYNDTRALRPELEPMPRLVLVIDEFASLVAELPDFIAGLVDIARRGRSLGVHLVLATQRPAGVVSADIRANTNLRIALRVTDASESLDVIDAPDAGAISKATPGRAYVRSGAQSLVGVQSARIGGRRPSDGRSGPKATLALLTGSTFGRPPAKPSGADDDGTMVTDLAVLVDAIGDGSAKMGFGAPRSPWLPPLPQQVSLAELPQPATTTHQDVAPAAYGLTDLPAQQSRAPLALDLVNGEHTMIIGGPRSGRSTALRTLAGALARTAAPTDVHIYAVDCGSNALLPLVGLPHVGAVVTRDQPDRVRRLIDRLLAEISRRQQMLATDGISSAAEQRASAARYEDRLPWMVLIVDGWEGFTSAFENYDYGRLIEAMLRIFREGSAVGLKVVMTADRTGFGGHVSSAFGDKLILRLADPNDYSSAGFRTRDIPKDMPSGRALRLTDDGVEETQLALLVPDPSGQAQVSALRSIGEEAAQGLPRPPLSLRPMRVDALPARITASQAFALVPDFTPPSPLWALVGVGGDELQPVGVDLKELGPGFVIAGPPKSGRSTMLLGAARLLLRMGTPLVLITPRRSPLRDLEHEPGVLGLLGSEDSTSDLEELTEKAEGRPYVVVVDDAELLYDTSLDEALEEVIRRGMDGDHALLAAGTTDSLASQYRGFVVEARKSRNGVLLMPQGQSEGELFGVRLAANSGGGAAGSGLLVGSGQLMPIQGVLDG</sequence>
<keyword evidence="9" id="KW-1185">Reference proteome</keyword>
<dbReference type="SMART" id="SM00382">
    <property type="entry name" value="AAA"/>
    <property type="match status" value="3"/>
</dbReference>
<reference evidence="8 9" key="1">
    <citation type="submission" date="2024-06" db="EMBL/GenBank/DDBJ databases">
        <title>The Natural Products Discovery Center: Release of the First 8490 Sequenced Strains for Exploring Actinobacteria Biosynthetic Diversity.</title>
        <authorList>
            <person name="Kalkreuter E."/>
            <person name="Kautsar S.A."/>
            <person name="Yang D."/>
            <person name="Bader C.D."/>
            <person name="Teijaro C.N."/>
            <person name="Fluegel L."/>
            <person name="Davis C.M."/>
            <person name="Simpson J.R."/>
            <person name="Lauterbach L."/>
            <person name="Steele A.D."/>
            <person name="Gui C."/>
            <person name="Meng S."/>
            <person name="Li G."/>
            <person name="Viehrig K."/>
            <person name="Ye F."/>
            <person name="Su P."/>
            <person name="Kiefer A.F."/>
            <person name="Nichols A."/>
            <person name="Cepeda A.J."/>
            <person name="Yan W."/>
            <person name="Fan B."/>
            <person name="Jiang Y."/>
            <person name="Adhikari A."/>
            <person name="Zheng C.-J."/>
            <person name="Schuster L."/>
            <person name="Cowan T.M."/>
            <person name="Smanski M.J."/>
            <person name="Chevrette M.G."/>
            <person name="De Carvalho L.P.S."/>
            <person name="Shen B."/>
        </authorList>
    </citation>
    <scope>NUCLEOTIDE SEQUENCE [LARGE SCALE GENOMIC DNA]</scope>
    <source>
        <strain evidence="8 9">NPDC053791</strain>
    </source>
</reference>
<dbReference type="RefSeq" id="WP_366088406.1">
    <property type="nucleotide sequence ID" value="NZ_JBFASG010000014.1"/>
</dbReference>
<keyword evidence="2 3" id="KW-0067">ATP-binding</keyword>
<feature type="coiled-coil region" evidence="4">
    <location>
        <begin position="290"/>
        <end position="324"/>
    </location>
</feature>
<dbReference type="PANTHER" id="PTHR22683:SF1">
    <property type="entry name" value="TYPE VII SECRETION SYSTEM PROTEIN ESSC"/>
    <property type="match status" value="1"/>
</dbReference>
<dbReference type="SUPFAM" id="SSF52540">
    <property type="entry name" value="P-loop containing nucleoside triphosphate hydrolases"/>
    <property type="match status" value="3"/>
</dbReference>
<feature type="domain" description="FtsK" evidence="7">
    <location>
        <begin position="992"/>
        <end position="1183"/>
    </location>
</feature>
<evidence type="ECO:0000256" key="2">
    <source>
        <dbReference type="ARBA" id="ARBA00022840"/>
    </source>
</evidence>
<keyword evidence="1 3" id="KW-0547">Nucleotide-binding</keyword>
<accession>A0ABV3IV99</accession>
<feature type="binding site" evidence="3">
    <location>
        <begin position="1009"/>
        <end position="1016"/>
    </location>
    <ligand>
        <name>ATP</name>
        <dbReference type="ChEBI" id="CHEBI:30616"/>
    </ligand>
</feature>
<dbReference type="InterPro" id="IPR027417">
    <property type="entry name" value="P-loop_NTPase"/>
</dbReference>
<gene>
    <name evidence="8" type="ORF">AB0L03_16360</name>
</gene>
<evidence type="ECO:0000256" key="6">
    <source>
        <dbReference type="SAM" id="Phobius"/>
    </source>
</evidence>